<dbReference type="KEGG" id="cpor:BED41_14440"/>
<evidence type="ECO:0008006" key="5">
    <source>
        <dbReference type="Google" id="ProtNLM"/>
    </source>
</evidence>
<feature type="domain" description="Pyridoxamine 5'-phosphate oxidase N-terminal" evidence="1">
    <location>
        <begin position="4"/>
        <end position="121"/>
    </location>
</feature>
<evidence type="ECO:0000313" key="3">
    <source>
        <dbReference type="EMBL" id="ANZ46193.1"/>
    </source>
</evidence>
<evidence type="ECO:0000313" key="4">
    <source>
        <dbReference type="Proteomes" id="UP000093044"/>
    </source>
</evidence>
<evidence type="ECO:0000259" key="1">
    <source>
        <dbReference type="Pfam" id="PF01243"/>
    </source>
</evidence>
<dbReference type="EMBL" id="CP016757">
    <property type="protein sequence ID" value="ANZ46193.1"/>
    <property type="molecule type" value="Genomic_DNA"/>
</dbReference>
<protein>
    <recommendedName>
        <fullName evidence="5">General stress protein FMN-binding split barrel domain-containing protein</fullName>
    </recommendedName>
</protein>
<dbReference type="PANTHER" id="PTHR34818">
    <property type="entry name" value="PROTEIN BLI-3"/>
    <property type="match status" value="1"/>
</dbReference>
<dbReference type="Proteomes" id="UP000093044">
    <property type="component" value="Chromosome"/>
</dbReference>
<dbReference type="STRING" id="1197717.BED41_14440"/>
<dbReference type="Pfam" id="PF01243">
    <property type="entry name" value="PNPOx_N"/>
    <property type="match status" value="1"/>
</dbReference>
<dbReference type="InterPro" id="IPR012349">
    <property type="entry name" value="Split_barrel_FMN-bd"/>
</dbReference>
<dbReference type="Pfam" id="PF12674">
    <property type="entry name" value="Zn_ribbon_2"/>
    <property type="match status" value="1"/>
</dbReference>
<dbReference type="SUPFAM" id="SSF50475">
    <property type="entry name" value="FMN-binding split barrel"/>
    <property type="match status" value="1"/>
</dbReference>
<dbReference type="RefSeq" id="WP_066747895.1">
    <property type="nucleotide sequence ID" value="NZ_CP016757.1"/>
</dbReference>
<dbReference type="GeneID" id="83059447"/>
<dbReference type="Gene3D" id="2.30.110.10">
    <property type="entry name" value="Electron Transport, Fmn-binding Protein, Chain A"/>
    <property type="match status" value="1"/>
</dbReference>
<dbReference type="InterPro" id="IPR025868">
    <property type="entry name" value="Zn_ribbon_dom_put"/>
</dbReference>
<accession>A0A1B2I8A4</accession>
<dbReference type="PANTHER" id="PTHR34818:SF1">
    <property type="entry name" value="PROTEIN BLI-3"/>
    <property type="match status" value="1"/>
</dbReference>
<keyword evidence="4" id="KW-1185">Reference proteome</keyword>
<dbReference type="AlphaFoldDB" id="A0A1B2I8A4"/>
<name>A0A1B2I8A4_9BACT</name>
<dbReference type="InterPro" id="IPR052917">
    <property type="entry name" value="Stress-Dev_Protein"/>
</dbReference>
<gene>
    <name evidence="3" type="ORF">BED41_14440</name>
</gene>
<dbReference type="InterPro" id="IPR011576">
    <property type="entry name" value="Pyridox_Oxase_N"/>
</dbReference>
<reference evidence="3" key="1">
    <citation type="submission" date="2016-08" db="EMBL/GenBank/DDBJ databases">
        <title>Complete genome of Cloacibacillus porcorum.</title>
        <authorList>
            <person name="Looft T."/>
            <person name="Bayles D.O."/>
            <person name="Alt D.P."/>
        </authorList>
    </citation>
    <scope>NUCLEOTIDE SEQUENCE [LARGE SCALE GENOMIC DNA]</scope>
    <source>
        <strain evidence="3">CL-84</strain>
    </source>
</reference>
<sequence>MAAIEEKAAALLERCEVLSLASINEDGFPRICVMSKAGSEGIRRVFFATGTSSRKTAHFMKNPKAGISYGDEKDSVTMTGTIKIVEDDGFKKSLWKDWYTAHFPGGPEDPEYCVLQFDALEATIYVDGDFVTWRASDGRCLCRYCQSCGMPLNSEELYGTEADGSKNGDYCRYCMTDGRFTADVTLEEMIELCLPHMSAAHPEITAGSAREMMRRLLPGLKRWRSERD</sequence>
<feature type="domain" description="Putative zinc ribbon" evidence="2">
    <location>
        <begin position="144"/>
        <end position="224"/>
    </location>
</feature>
<organism evidence="3 4">
    <name type="scientific">Cloacibacillus porcorum</name>
    <dbReference type="NCBI Taxonomy" id="1197717"/>
    <lineage>
        <taxon>Bacteria</taxon>
        <taxon>Thermotogati</taxon>
        <taxon>Synergistota</taxon>
        <taxon>Synergistia</taxon>
        <taxon>Synergistales</taxon>
        <taxon>Synergistaceae</taxon>
        <taxon>Cloacibacillus</taxon>
    </lineage>
</organism>
<proteinExistence type="predicted"/>
<evidence type="ECO:0000259" key="2">
    <source>
        <dbReference type="Pfam" id="PF12674"/>
    </source>
</evidence>